<evidence type="ECO:0000313" key="5">
    <source>
        <dbReference type="EMBL" id="OEK07514.1"/>
    </source>
</evidence>
<proteinExistence type="inferred from homology"/>
<evidence type="ECO:0000256" key="1">
    <source>
        <dbReference type="ARBA" id="ARBA00008694"/>
    </source>
</evidence>
<dbReference type="AlphaFoldDB" id="A0A1E5T814"/>
<organism evidence="5 6">
    <name type="scientific">Roseivirga misakiensis</name>
    <dbReference type="NCBI Taxonomy" id="1563681"/>
    <lineage>
        <taxon>Bacteria</taxon>
        <taxon>Pseudomonadati</taxon>
        <taxon>Bacteroidota</taxon>
        <taxon>Cytophagia</taxon>
        <taxon>Cytophagales</taxon>
        <taxon>Roseivirgaceae</taxon>
        <taxon>Roseivirga</taxon>
    </lineage>
</organism>
<dbReference type="EMBL" id="MDGQ01000002">
    <property type="protein sequence ID" value="OEK07514.1"/>
    <property type="molecule type" value="Genomic_DNA"/>
</dbReference>
<gene>
    <name evidence="5" type="ORF">BFP71_00360</name>
</gene>
<dbReference type="STRING" id="1563681.BFP71_00360"/>
<keyword evidence="3" id="KW-0012">Acyltransferase</keyword>
<dbReference type="FunFam" id="3.40.630.30:FF:000064">
    <property type="entry name" value="GNAT family acetyltransferase"/>
    <property type="match status" value="1"/>
</dbReference>
<dbReference type="SUPFAM" id="SSF55729">
    <property type="entry name" value="Acyl-CoA N-acyltransferases (Nat)"/>
    <property type="match status" value="1"/>
</dbReference>
<dbReference type="PANTHER" id="PTHR10545:SF29">
    <property type="entry name" value="GH14572P-RELATED"/>
    <property type="match status" value="1"/>
</dbReference>
<dbReference type="PANTHER" id="PTHR10545">
    <property type="entry name" value="DIAMINE N-ACETYLTRANSFERASE"/>
    <property type="match status" value="1"/>
</dbReference>
<accession>A0A1E5T814</accession>
<dbReference type="InterPro" id="IPR016181">
    <property type="entry name" value="Acyl_CoA_acyltransferase"/>
</dbReference>
<comment type="caution">
    <text evidence="5">The sequence shown here is derived from an EMBL/GenBank/DDBJ whole genome shotgun (WGS) entry which is preliminary data.</text>
</comment>
<keyword evidence="2 5" id="KW-0808">Transferase</keyword>
<reference evidence="5 6" key="1">
    <citation type="submission" date="2016-08" db="EMBL/GenBank/DDBJ databases">
        <title>Draft genome of Fabibacter sp. strain SK-8.</title>
        <authorList>
            <person name="Wong S.-K."/>
            <person name="Hamasaki K."/>
            <person name="Yoshizawa S."/>
        </authorList>
    </citation>
    <scope>NUCLEOTIDE SEQUENCE [LARGE SCALE GENOMIC DNA]</scope>
    <source>
        <strain evidence="5 6">SK-8</strain>
    </source>
</reference>
<dbReference type="Proteomes" id="UP000095552">
    <property type="component" value="Unassembled WGS sequence"/>
</dbReference>
<feature type="domain" description="N-acetyltransferase" evidence="4">
    <location>
        <begin position="1"/>
        <end position="153"/>
    </location>
</feature>
<evidence type="ECO:0000256" key="2">
    <source>
        <dbReference type="ARBA" id="ARBA00022679"/>
    </source>
</evidence>
<protein>
    <submittedName>
        <fullName evidence="5">GNAT family N-acetyltransferase</fullName>
    </submittedName>
</protein>
<evidence type="ECO:0000256" key="3">
    <source>
        <dbReference type="ARBA" id="ARBA00023315"/>
    </source>
</evidence>
<dbReference type="InterPro" id="IPR000182">
    <property type="entry name" value="GNAT_dom"/>
</dbReference>
<dbReference type="PROSITE" id="PS51186">
    <property type="entry name" value="GNAT"/>
    <property type="match status" value="1"/>
</dbReference>
<dbReference type="Gene3D" id="3.40.630.30">
    <property type="match status" value="1"/>
</dbReference>
<dbReference type="CDD" id="cd04301">
    <property type="entry name" value="NAT_SF"/>
    <property type="match status" value="1"/>
</dbReference>
<comment type="similarity">
    <text evidence="1">Belongs to the acetyltransferase family.</text>
</comment>
<name>A0A1E5T814_9BACT</name>
<sequence length="153" mass="17508">MLIRKGTPEDLTQVFDLVMELAIYEKAPHEVENSVAQMLEDGFGEKPIFEFFVAELDGKIAGTAIYYYRYSTWKGKALYLEDLVVSEPARGKGLGKKLLDAIVLEAREVNAKQVRWQVLDWNEPAINFYKKLGADLDPEWINCTLTEAQIKNY</sequence>
<dbReference type="OrthoDB" id="9805924at2"/>
<dbReference type="GO" id="GO:0008080">
    <property type="term" value="F:N-acetyltransferase activity"/>
    <property type="evidence" value="ECO:0007669"/>
    <property type="project" value="UniProtKB-ARBA"/>
</dbReference>
<dbReference type="Pfam" id="PF00583">
    <property type="entry name" value="Acetyltransf_1"/>
    <property type="match status" value="1"/>
</dbReference>
<dbReference type="RefSeq" id="WP_069833498.1">
    <property type="nucleotide sequence ID" value="NZ_MDGQ01000002.1"/>
</dbReference>
<evidence type="ECO:0000259" key="4">
    <source>
        <dbReference type="PROSITE" id="PS51186"/>
    </source>
</evidence>
<evidence type="ECO:0000313" key="6">
    <source>
        <dbReference type="Proteomes" id="UP000095552"/>
    </source>
</evidence>
<keyword evidence="6" id="KW-1185">Reference proteome</keyword>
<dbReference type="InterPro" id="IPR051016">
    <property type="entry name" value="Diverse_Substrate_AcTransf"/>
</dbReference>